<dbReference type="Proteomes" id="UP000279859">
    <property type="component" value="Unassembled WGS sequence"/>
</dbReference>
<keyword evidence="2" id="KW-1185">Reference proteome</keyword>
<organism evidence="1 2">
    <name type="scientific">Cryobacterium tepidiphilum</name>
    <dbReference type="NCBI Taxonomy" id="2486026"/>
    <lineage>
        <taxon>Bacteria</taxon>
        <taxon>Bacillati</taxon>
        <taxon>Actinomycetota</taxon>
        <taxon>Actinomycetes</taxon>
        <taxon>Micrococcales</taxon>
        <taxon>Microbacteriaceae</taxon>
        <taxon>Cryobacterium</taxon>
    </lineage>
</organism>
<dbReference type="EMBL" id="RDSR01000009">
    <property type="protein sequence ID" value="RNE62627.1"/>
    <property type="molecule type" value="Genomic_DNA"/>
</dbReference>
<sequence length="116" mass="12295">MKRVSYAGESFLTPDTVADALVDLTAALGRVQKAEAVELPAVDDQGRSQPVRLVLGPASQILAVHEDTRYAEPDVGDTVERLVAKTRQTDARNVAIVAPAAVSTSAFFDLDDVDSA</sequence>
<comment type="caution">
    <text evidence="1">The sequence shown here is derived from an EMBL/GenBank/DDBJ whole genome shotgun (WGS) entry which is preliminary data.</text>
</comment>
<accession>A0A3M8LAU9</accession>
<reference evidence="1 2" key="1">
    <citation type="submission" date="2018-11" db="EMBL/GenBank/DDBJ databases">
        <title>Cryobacterium sp. nov., isolated from rhizosphere soil of lettuce.</title>
        <authorList>
            <person name="Wang Y."/>
        </authorList>
    </citation>
    <scope>NUCLEOTIDE SEQUENCE [LARGE SCALE GENOMIC DNA]</scope>
    <source>
        <strain evidence="1 2">NEAU-85</strain>
    </source>
</reference>
<gene>
    <name evidence="1" type="ORF">EEJ31_07315</name>
</gene>
<evidence type="ECO:0000313" key="1">
    <source>
        <dbReference type="EMBL" id="RNE62627.1"/>
    </source>
</evidence>
<proteinExistence type="predicted"/>
<name>A0A3M8LAU9_9MICO</name>
<evidence type="ECO:0000313" key="2">
    <source>
        <dbReference type="Proteomes" id="UP000279859"/>
    </source>
</evidence>
<protein>
    <submittedName>
        <fullName evidence="1">Uncharacterized protein</fullName>
    </submittedName>
</protein>
<dbReference type="OrthoDB" id="5119511at2"/>
<dbReference type="AlphaFoldDB" id="A0A3M8LAU9"/>
<dbReference type="RefSeq" id="WP_123045644.1">
    <property type="nucleotide sequence ID" value="NZ_RDSR01000009.1"/>
</dbReference>